<dbReference type="CDD" id="cd00093">
    <property type="entry name" value="HTH_XRE"/>
    <property type="match status" value="1"/>
</dbReference>
<protein>
    <recommendedName>
        <fullName evidence="1">HTH cro/C1-type domain-containing protein</fullName>
    </recommendedName>
</protein>
<dbReference type="InterPro" id="IPR010982">
    <property type="entry name" value="Lambda_DNA-bd_dom_sf"/>
</dbReference>
<dbReference type="GO" id="GO:0003677">
    <property type="term" value="F:DNA binding"/>
    <property type="evidence" value="ECO:0007669"/>
    <property type="project" value="InterPro"/>
</dbReference>
<dbReference type="Pfam" id="PF01381">
    <property type="entry name" value="HTH_3"/>
    <property type="match status" value="1"/>
</dbReference>
<proteinExistence type="predicted"/>
<dbReference type="STRING" id="1914305.BLW93_07905"/>
<accession>A0A1R1MJR5</accession>
<dbReference type="EMBL" id="MOEN01000037">
    <property type="protein sequence ID" value="OMH39940.1"/>
    <property type="molecule type" value="Genomic_DNA"/>
</dbReference>
<dbReference type="SUPFAM" id="SSF47413">
    <property type="entry name" value="lambda repressor-like DNA-binding domains"/>
    <property type="match status" value="1"/>
</dbReference>
<comment type="caution">
    <text evidence="2">The sequence shown here is derived from an EMBL/GenBank/DDBJ whole genome shotgun (WGS) entry which is preliminary data.</text>
</comment>
<name>A0A1R1MJR5_9BACT</name>
<dbReference type="Proteomes" id="UP000187408">
    <property type="component" value="Unassembled WGS sequence"/>
</dbReference>
<evidence type="ECO:0000313" key="2">
    <source>
        <dbReference type="EMBL" id="OMH39940.1"/>
    </source>
</evidence>
<sequence>MCKEAFQDVAAELTKLAIFEAHKRGYTYEMIAFRVGVSSSSIEKYAYGERIPSQAVFLALVVGLKLKEPVKKLAELVGLRAVEVSKTSLSTSIGKAMKETGEAIAEVTKALEDGEITDDERQVCLKEINEAIDELIKLKQQMEREE</sequence>
<dbReference type="Pfam" id="PF06892">
    <property type="entry name" value="Phage_CP76"/>
    <property type="match status" value="1"/>
</dbReference>
<dbReference type="InterPro" id="IPR009679">
    <property type="entry name" value="Phage_186_CII-like"/>
</dbReference>
<gene>
    <name evidence="2" type="ORF">BLW93_07905</name>
</gene>
<dbReference type="InterPro" id="IPR001387">
    <property type="entry name" value="Cro/C1-type_HTH"/>
</dbReference>
<evidence type="ECO:0000313" key="3">
    <source>
        <dbReference type="Proteomes" id="UP000187408"/>
    </source>
</evidence>
<reference evidence="2 3" key="1">
    <citation type="submission" date="2016-10" db="EMBL/GenBank/DDBJ databases">
        <title>Genome sequence of a sulfur-reducing bacterium Desulfurobacterium indicum K6013.</title>
        <authorList>
            <person name="Cao J."/>
            <person name="Shao Z."/>
            <person name="Alain K."/>
            <person name="Jebbar M."/>
        </authorList>
    </citation>
    <scope>NUCLEOTIDE SEQUENCE [LARGE SCALE GENOMIC DNA]</scope>
    <source>
        <strain evidence="2 3">K6013</strain>
    </source>
</reference>
<dbReference type="AlphaFoldDB" id="A0A1R1MJR5"/>
<evidence type="ECO:0000259" key="1">
    <source>
        <dbReference type="Pfam" id="PF01381"/>
    </source>
</evidence>
<feature type="domain" description="HTH cro/C1-type" evidence="1">
    <location>
        <begin position="23"/>
        <end position="64"/>
    </location>
</feature>
<dbReference type="RefSeq" id="WP_076713552.1">
    <property type="nucleotide sequence ID" value="NZ_MOEN01000037.1"/>
</dbReference>
<keyword evidence="3" id="KW-1185">Reference proteome</keyword>
<dbReference type="OrthoDB" id="14611at2"/>
<organism evidence="2 3">
    <name type="scientific">Desulfurobacterium indicum</name>
    <dbReference type="NCBI Taxonomy" id="1914305"/>
    <lineage>
        <taxon>Bacteria</taxon>
        <taxon>Pseudomonadati</taxon>
        <taxon>Aquificota</taxon>
        <taxon>Aquificia</taxon>
        <taxon>Desulfurobacteriales</taxon>
        <taxon>Desulfurobacteriaceae</taxon>
        <taxon>Desulfurobacterium</taxon>
    </lineage>
</organism>